<dbReference type="Proteomes" id="UP000289738">
    <property type="component" value="Chromosome B02"/>
</dbReference>
<keyword evidence="3" id="KW-1185">Reference proteome</keyword>
<reference evidence="2 3" key="1">
    <citation type="submission" date="2019-01" db="EMBL/GenBank/DDBJ databases">
        <title>Sequencing of cultivated peanut Arachis hypogaea provides insights into genome evolution and oil improvement.</title>
        <authorList>
            <person name="Chen X."/>
        </authorList>
    </citation>
    <scope>NUCLEOTIDE SEQUENCE [LARGE SCALE GENOMIC DNA]</scope>
    <source>
        <strain evidence="3">cv. Fuhuasheng</strain>
        <tissue evidence="2">Leaves</tissue>
    </source>
</reference>
<evidence type="ECO:0000256" key="1">
    <source>
        <dbReference type="SAM" id="MobiDB-lite"/>
    </source>
</evidence>
<dbReference type="EMBL" id="SDMP01000012">
    <property type="protein sequence ID" value="RYR26206.1"/>
    <property type="molecule type" value="Genomic_DNA"/>
</dbReference>
<organism evidence="2 3">
    <name type="scientific">Arachis hypogaea</name>
    <name type="common">Peanut</name>
    <dbReference type="NCBI Taxonomy" id="3818"/>
    <lineage>
        <taxon>Eukaryota</taxon>
        <taxon>Viridiplantae</taxon>
        <taxon>Streptophyta</taxon>
        <taxon>Embryophyta</taxon>
        <taxon>Tracheophyta</taxon>
        <taxon>Spermatophyta</taxon>
        <taxon>Magnoliopsida</taxon>
        <taxon>eudicotyledons</taxon>
        <taxon>Gunneridae</taxon>
        <taxon>Pentapetalae</taxon>
        <taxon>rosids</taxon>
        <taxon>fabids</taxon>
        <taxon>Fabales</taxon>
        <taxon>Fabaceae</taxon>
        <taxon>Papilionoideae</taxon>
        <taxon>50 kb inversion clade</taxon>
        <taxon>dalbergioids sensu lato</taxon>
        <taxon>Dalbergieae</taxon>
        <taxon>Pterocarpus clade</taxon>
        <taxon>Arachis</taxon>
    </lineage>
</organism>
<dbReference type="AlphaFoldDB" id="A0A445AIE8"/>
<sequence>MSKFFLPLAALLHEGNTLNLAKLLLGHVFEELGQFVHCLQNNCLISTGGPLWLFQLWLNAIFEKFMIKSGGGATNNQHIEGFRLADYKSNFPDTQSDEDRFWALIHHQVLSRMLTPQPLLDNHNTKAEGLPPGLLESLPLLLTQSHPLWDLINHFCNNTWIWDTPRLMIQFKLQNLSNHYRSLFFVPLKHRPPSLNIQAALSAENLVASDSDSVSRVAETTNSDSPRSRVFETPQGFSSPPQQAEFQTPPGQESIDLGTSTTPTSATLANLISVLNRVIQEDEVPILAPTLPKPSSSIPLFQLDVDTREQLRSLLKLLDHPPIAWIKDALLNQLLSDLLNSPSEFPASIPYSAIIQ</sequence>
<comment type="caution">
    <text evidence="2">The sequence shown here is derived from an EMBL/GenBank/DDBJ whole genome shotgun (WGS) entry which is preliminary data.</text>
</comment>
<gene>
    <name evidence="2" type="ORF">Ahy_B02g060393</name>
</gene>
<evidence type="ECO:0008006" key="4">
    <source>
        <dbReference type="Google" id="ProtNLM"/>
    </source>
</evidence>
<name>A0A445AIE8_ARAHY</name>
<feature type="compositionally biased region" description="Polar residues" evidence="1">
    <location>
        <begin position="235"/>
        <end position="254"/>
    </location>
</feature>
<feature type="region of interest" description="Disordered" evidence="1">
    <location>
        <begin position="212"/>
        <end position="254"/>
    </location>
</feature>
<protein>
    <recommendedName>
        <fullName evidence="4">Aminotransferase-like plant mobile domain-containing protein</fullName>
    </recommendedName>
</protein>
<evidence type="ECO:0000313" key="3">
    <source>
        <dbReference type="Proteomes" id="UP000289738"/>
    </source>
</evidence>
<accession>A0A445AIE8</accession>
<evidence type="ECO:0000313" key="2">
    <source>
        <dbReference type="EMBL" id="RYR26206.1"/>
    </source>
</evidence>
<proteinExistence type="predicted"/>